<dbReference type="EMBL" id="JACOOY010000021">
    <property type="protein sequence ID" value="MBC5666178.1"/>
    <property type="molecule type" value="Genomic_DNA"/>
</dbReference>
<feature type="transmembrane region" description="Helical" evidence="3">
    <location>
        <begin position="118"/>
        <end position="138"/>
    </location>
</feature>
<organism evidence="5 6">
    <name type="scientific">Dorea hominis</name>
    <dbReference type="NCBI Taxonomy" id="2763040"/>
    <lineage>
        <taxon>Bacteria</taxon>
        <taxon>Bacillati</taxon>
        <taxon>Bacillota</taxon>
        <taxon>Clostridia</taxon>
        <taxon>Lachnospirales</taxon>
        <taxon>Lachnospiraceae</taxon>
        <taxon>Dorea</taxon>
    </lineage>
</organism>
<proteinExistence type="inferred from homology"/>
<accession>A0ABR7EXZ9</accession>
<dbReference type="Pfam" id="PF03816">
    <property type="entry name" value="LytR_cpsA_psr"/>
    <property type="match status" value="1"/>
</dbReference>
<sequence>MAKDIDELYNELDHLPNQERKYKRSRKGYSEDLYDEYSRRSGKQRYCDTDPYTTGRRYRDADPYTARSGNQKRRKRKKRRDDWRPVKIGAVSHLLWILQVLASIAAFGSMIILGILPVPYMVGFAAILLIFACIVKIMQMRAVRYGKRRVNGRWKKKSTGKWISLVTAALMCILCFYGLKVNSALDTIAIGEESGKYTEEKSIDVIQKPFNVYISGIDVYGNINKKSRSDVNLIATVNPQTHKILLTTTPRDYYVTIPGVSGTQKDKLTHAGVYGIDTSIATLENLYDIEIPFFVRVNFSSVENIVDIMGGVDVESKLAFTTGKESGTVVDVKKGTNHFNGKQALAFVRERHALAAGDNQRGKNQQALLTALIHEAMSPEIVLHANSIINSVAGSADTNMSENQIKSLIRMQLGTMKGWDVQSVAAEGDSSGKQYCYSYKGKALYVTVPYESSVSKIKKKMRRALQ</sequence>
<evidence type="ECO:0000256" key="3">
    <source>
        <dbReference type="SAM" id="Phobius"/>
    </source>
</evidence>
<dbReference type="PANTHER" id="PTHR33392:SF6">
    <property type="entry name" value="POLYISOPRENYL-TEICHOIC ACID--PEPTIDOGLYCAN TEICHOIC ACID TRANSFERASE TAGU"/>
    <property type="match status" value="1"/>
</dbReference>
<evidence type="ECO:0000256" key="1">
    <source>
        <dbReference type="ARBA" id="ARBA00006068"/>
    </source>
</evidence>
<name>A0ABR7EXZ9_9FIRM</name>
<feature type="domain" description="Cell envelope-related transcriptional attenuator" evidence="4">
    <location>
        <begin position="228"/>
        <end position="376"/>
    </location>
</feature>
<comment type="caution">
    <text evidence="5">The sequence shown here is derived from an EMBL/GenBank/DDBJ whole genome shotgun (WGS) entry which is preliminary data.</text>
</comment>
<dbReference type="NCBIfam" id="TIGR00350">
    <property type="entry name" value="lytR_cpsA_psr"/>
    <property type="match status" value="1"/>
</dbReference>
<feature type="transmembrane region" description="Helical" evidence="3">
    <location>
        <begin position="159"/>
        <end position="179"/>
    </location>
</feature>
<dbReference type="PANTHER" id="PTHR33392">
    <property type="entry name" value="POLYISOPRENYL-TEICHOIC ACID--PEPTIDOGLYCAN TEICHOIC ACID TRANSFERASE TAGU"/>
    <property type="match status" value="1"/>
</dbReference>
<feature type="transmembrane region" description="Helical" evidence="3">
    <location>
        <begin position="86"/>
        <end position="112"/>
    </location>
</feature>
<comment type="similarity">
    <text evidence="1">Belongs to the LytR/CpsA/Psr (LCP) family.</text>
</comment>
<dbReference type="Proteomes" id="UP000647235">
    <property type="component" value="Unassembled WGS sequence"/>
</dbReference>
<keyword evidence="6" id="KW-1185">Reference proteome</keyword>
<protein>
    <submittedName>
        <fullName evidence="5">LCP family protein</fullName>
    </submittedName>
</protein>
<evidence type="ECO:0000313" key="6">
    <source>
        <dbReference type="Proteomes" id="UP000647235"/>
    </source>
</evidence>
<evidence type="ECO:0000259" key="4">
    <source>
        <dbReference type="Pfam" id="PF03816"/>
    </source>
</evidence>
<keyword evidence="3" id="KW-0472">Membrane</keyword>
<gene>
    <name evidence="5" type="ORF">H8S07_13140</name>
</gene>
<evidence type="ECO:0000256" key="2">
    <source>
        <dbReference type="SAM" id="MobiDB-lite"/>
    </source>
</evidence>
<keyword evidence="3" id="KW-0812">Transmembrane</keyword>
<reference evidence="5 6" key="1">
    <citation type="submission" date="2020-08" db="EMBL/GenBank/DDBJ databases">
        <title>Genome public.</title>
        <authorList>
            <person name="Liu C."/>
            <person name="Sun Q."/>
        </authorList>
    </citation>
    <scope>NUCLEOTIDE SEQUENCE [LARGE SCALE GENOMIC DNA]</scope>
    <source>
        <strain evidence="5 6">NSJ-36</strain>
    </source>
</reference>
<dbReference type="Gene3D" id="3.40.630.190">
    <property type="entry name" value="LCP protein"/>
    <property type="match status" value="1"/>
</dbReference>
<dbReference type="InterPro" id="IPR004474">
    <property type="entry name" value="LytR_CpsA_psr"/>
</dbReference>
<dbReference type="InterPro" id="IPR050922">
    <property type="entry name" value="LytR/CpsA/Psr_CW_biosynth"/>
</dbReference>
<feature type="region of interest" description="Disordered" evidence="2">
    <location>
        <begin position="35"/>
        <end position="81"/>
    </location>
</feature>
<feature type="compositionally biased region" description="Basic residues" evidence="2">
    <location>
        <begin position="70"/>
        <end position="79"/>
    </location>
</feature>
<keyword evidence="3" id="KW-1133">Transmembrane helix</keyword>
<evidence type="ECO:0000313" key="5">
    <source>
        <dbReference type="EMBL" id="MBC5666178.1"/>
    </source>
</evidence>
<dbReference type="RefSeq" id="WP_186856177.1">
    <property type="nucleotide sequence ID" value="NZ_JACOOY010000021.1"/>
</dbReference>